<feature type="transmembrane region" description="Helical" evidence="2">
    <location>
        <begin position="270"/>
        <end position="289"/>
    </location>
</feature>
<dbReference type="EMBL" id="MPDH01000001">
    <property type="protein sequence ID" value="PNP95067.1"/>
    <property type="molecule type" value="Genomic_DNA"/>
</dbReference>
<dbReference type="Pfam" id="PF14559">
    <property type="entry name" value="TPR_19"/>
    <property type="match status" value="1"/>
</dbReference>
<feature type="repeat" description="TPR" evidence="1">
    <location>
        <begin position="140"/>
        <end position="173"/>
    </location>
</feature>
<sequence>MIPTRIMKFEAFMKLVDQGEMTEAREVAAAYVEAQPRGFLGYLCWTYAAFVGDGDLDLADGYLEETLRWDSRCEEAIHLGVLIWADRDDAKEKYFIEQGMRYVSREPFYPYRMGLLLEKKDLKEAAVYFEKAAILGSRNASYLGKYATVMYSLGKKKVAREYIKRALGIDPNHTENVRRFAQMSYEAGDFKAAREFSERALEMTPNDLEAQTLVRQAYPTGNGLVAFVRKFGMFFARLFRGKMTDAKINAGFLLGFGILYVPLFFINATWGIACLAGVLIVVALARLIADVRLAKRKIGRVEPGPVPVIAKTPVPKVATAPAKKNVAPREVKKHREVNPPLTRKAVNSKRLNPKIILVPAAILLGFGIISSAIDSNNGLVDGESFMEDDAFADSESISSFLAIQEGYYEDADEETRTNALDYVDESYRPTFEKLMGTEALKDEFMLGMTDYYFDDQEFQYVKIMNEAGDLLFLAEFQEGQLHYLYGDDWNQTAEDKARYQALLQVTEEEYTDEDTEDYYIEEDDAILDDEYIEE</sequence>
<accession>A0ABX4XSL1</accession>
<keyword evidence="1" id="KW-0802">TPR repeat</keyword>
<protein>
    <recommendedName>
        <fullName evidence="5">Tetratricopeptide repeat protein</fullName>
    </recommendedName>
</protein>
<evidence type="ECO:0000256" key="1">
    <source>
        <dbReference type="PROSITE-ProRule" id="PRU00339"/>
    </source>
</evidence>
<proteinExistence type="predicted"/>
<keyword evidence="4" id="KW-1185">Reference proteome</keyword>
<keyword evidence="2" id="KW-0472">Membrane</keyword>
<dbReference type="SUPFAM" id="SSF48452">
    <property type="entry name" value="TPR-like"/>
    <property type="match status" value="1"/>
</dbReference>
<dbReference type="InterPro" id="IPR011990">
    <property type="entry name" value="TPR-like_helical_dom_sf"/>
</dbReference>
<evidence type="ECO:0000313" key="3">
    <source>
        <dbReference type="EMBL" id="PNP95067.1"/>
    </source>
</evidence>
<name>A0ABX4XSL1_9LIST</name>
<dbReference type="PROSITE" id="PS50005">
    <property type="entry name" value="TPR"/>
    <property type="match status" value="2"/>
</dbReference>
<keyword evidence="2" id="KW-0812">Transmembrane</keyword>
<feature type="transmembrane region" description="Helical" evidence="2">
    <location>
        <begin position="355"/>
        <end position="373"/>
    </location>
</feature>
<dbReference type="Gene3D" id="1.25.40.10">
    <property type="entry name" value="Tetratricopeptide repeat domain"/>
    <property type="match status" value="1"/>
</dbReference>
<organism evidence="3 4">
    <name type="scientific">Listeria newyorkensis</name>
    <dbReference type="NCBI Taxonomy" id="1497681"/>
    <lineage>
        <taxon>Bacteria</taxon>
        <taxon>Bacillati</taxon>
        <taxon>Bacillota</taxon>
        <taxon>Bacilli</taxon>
        <taxon>Bacillales</taxon>
        <taxon>Listeriaceae</taxon>
        <taxon>Listeria</taxon>
    </lineage>
</organism>
<evidence type="ECO:0000256" key="2">
    <source>
        <dbReference type="SAM" id="Phobius"/>
    </source>
</evidence>
<evidence type="ECO:0008006" key="5">
    <source>
        <dbReference type="Google" id="ProtNLM"/>
    </source>
</evidence>
<keyword evidence="2" id="KW-1133">Transmembrane helix</keyword>
<gene>
    <name evidence="3" type="ORF">BMT55_01595</name>
</gene>
<dbReference type="InterPro" id="IPR019734">
    <property type="entry name" value="TPR_rpt"/>
</dbReference>
<feature type="transmembrane region" description="Helical" evidence="2">
    <location>
        <begin position="246"/>
        <end position="264"/>
    </location>
</feature>
<dbReference type="Proteomes" id="UP000236500">
    <property type="component" value="Unassembled WGS sequence"/>
</dbReference>
<reference evidence="3 4" key="1">
    <citation type="submission" date="2016-11" db="EMBL/GenBank/DDBJ databases">
        <title>Whole Genome Sequence of Listeria newyorkensis.</title>
        <authorList>
            <person name="Frink S."/>
            <person name="Morales C."/>
            <person name="Kiang D."/>
        </authorList>
    </citation>
    <scope>NUCLEOTIDE SEQUENCE [LARGE SCALE GENOMIC DNA]</scope>
    <source>
        <strain evidence="3 4">F1604011-044</strain>
    </source>
</reference>
<comment type="caution">
    <text evidence="3">The sequence shown here is derived from an EMBL/GenBank/DDBJ whole genome shotgun (WGS) entry which is preliminary data.</text>
</comment>
<feature type="repeat" description="TPR" evidence="1">
    <location>
        <begin position="174"/>
        <end position="207"/>
    </location>
</feature>
<evidence type="ECO:0000313" key="4">
    <source>
        <dbReference type="Proteomes" id="UP000236500"/>
    </source>
</evidence>